<dbReference type="KEGG" id="sphj:BSL82_10140"/>
<organism evidence="1 2">
    <name type="scientific">Tardibacter chloracetimidivorans</name>
    <dbReference type="NCBI Taxonomy" id="1921510"/>
    <lineage>
        <taxon>Bacteria</taxon>
        <taxon>Pseudomonadati</taxon>
        <taxon>Pseudomonadota</taxon>
        <taxon>Alphaproteobacteria</taxon>
        <taxon>Sphingomonadales</taxon>
        <taxon>Sphingomonadaceae</taxon>
        <taxon>Tardibacter</taxon>
    </lineage>
</organism>
<keyword evidence="2" id="KW-1185">Reference proteome</keyword>
<name>A0A1L3ZVH6_9SPHN</name>
<dbReference type="InterPro" id="IPR029052">
    <property type="entry name" value="Metallo-depent_PP-like"/>
</dbReference>
<protein>
    <submittedName>
        <fullName evidence="1">Uncharacterized protein</fullName>
    </submittedName>
</protein>
<dbReference type="AlphaFoldDB" id="A0A1L3ZVH6"/>
<dbReference type="RefSeq" id="WP_072597331.1">
    <property type="nucleotide sequence ID" value="NZ_CP018221.1"/>
</dbReference>
<dbReference type="OrthoDB" id="9067438at2"/>
<dbReference type="SUPFAM" id="SSF56300">
    <property type="entry name" value="Metallo-dependent phosphatases"/>
    <property type="match status" value="1"/>
</dbReference>
<evidence type="ECO:0000313" key="1">
    <source>
        <dbReference type="EMBL" id="API59632.1"/>
    </source>
</evidence>
<sequence>MAQKALSDAQCAEALAAVAEHGTVSAAATALGISRSALQNRLRVAAARGHAPGHFDSGVAPGYRMGKVTIQRNAHGDVERVWERQHPDNDAFDAAFGALVEELPRLAPVSAPASGNADLLNVYTLTDCHVGMLAWHREGGADWDLRIAERLLADSFTAMMAGAPRAQTAIVNQLGDFLHFDGLSAVTPTSGHLLDADGRFGKMVETAIRVLRRVVDAALAQHERVHLIMAEGNHDLASSVWLRKMFAALYENEPRLTVDDSELPYYAYQHGETMLAFHHGHLSKNAALPGLFAAQFPRMWGTTTKRYAHCGHRHHVEEKEHAGMTVVQHATLAARDAYAARGGWISERQAQSITYHTLFGKVATNIVTPEMLAA</sequence>
<gene>
    <name evidence="1" type="ORF">BSL82_10140</name>
</gene>
<dbReference type="Proteomes" id="UP000182063">
    <property type="component" value="Chromosome"/>
</dbReference>
<reference evidence="2" key="1">
    <citation type="submission" date="2016-11" db="EMBL/GenBank/DDBJ databases">
        <title>Complete Genome Sequence of alachlor-degrading Sphingomonas sp. strain JJ-A5.</title>
        <authorList>
            <person name="Lee H."/>
            <person name="Ka J.-O."/>
        </authorList>
    </citation>
    <scope>NUCLEOTIDE SEQUENCE [LARGE SCALE GENOMIC DNA]</scope>
    <source>
        <strain evidence="2">JJ-A5</strain>
    </source>
</reference>
<proteinExistence type="predicted"/>
<evidence type="ECO:0000313" key="2">
    <source>
        <dbReference type="Proteomes" id="UP000182063"/>
    </source>
</evidence>
<dbReference type="EMBL" id="CP018221">
    <property type="protein sequence ID" value="API59632.1"/>
    <property type="molecule type" value="Genomic_DNA"/>
</dbReference>
<accession>A0A1L3ZVH6</accession>
<dbReference type="STRING" id="1921510.BSL82_10140"/>